<dbReference type="PANTHER" id="PTHR46211:SF8">
    <property type="entry name" value="PHOSPHODIESTERASE"/>
    <property type="match status" value="1"/>
</dbReference>
<dbReference type="PANTHER" id="PTHR46211">
    <property type="entry name" value="GLYCEROPHOSPHORYL DIESTER PHOSPHODIESTERASE"/>
    <property type="match status" value="1"/>
</dbReference>
<feature type="transmembrane region" description="Helical" evidence="1">
    <location>
        <begin position="165"/>
        <end position="193"/>
    </location>
</feature>
<feature type="transmembrane region" description="Helical" evidence="1">
    <location>
        <begin position="65"/>
        <end position="98"/>
    </location>
</feature>
<dbReference type="CDD" id="cd08579">
    <property type="entry name" value="GDPD_memb_like"/>
    <property type="match status" value="1"/>
</dbReference>
<keyword evidence="1" id="KW-0812">Transmembrane</keyword>
<dbReference type="Gene3D" id="3.20.20.190">
    <property type="entry name" value="Phosphatidylinositol (PI) phosphodiesterase"/>
    <property type="match status" value="1"/>
</dbReference>
<dbReference type="GO" id="GO:0008081">
    <property type="term" value="F:phosphoric diester hydrolase activity"/>
    <property type="evidence" value="ECO:0007669"/>
    <property type="project" value="InterPro"/>
</dbReference>
<keyword evidence="4" id="KW-1185">Reference proteome</keyword>
<feature type="domain" description="GP-PDE" evidence="2">
    <location>
        <begin position="335"/>
        <end position="563"/>
    </location>
</feature>
<accession>A0A2Z6TG94</accession>
<dbReference type="EMBL" id="BFBY01000011">
    <property type="protein sequence ID" value="GBG05350.1"/>
    <property type="molecule type" value="Genomic_DNA"/>
</dbReference>
<dbReference type="RefSeq" id="WP_117118680.1">
    <property type="nucleotide sequence ID" value="NZ_BFBY01000011.1"/>
</dbReference>
<organism evidence="3 4">
    <name type="scientific">Lactobacillus rodentium</name>
    <dbReference type="NCBI Taxonomy" id="947835"/>
    <lineage>
        <taxon>Bacteria</taxon>
        <taxon>Bacillati</taxon>
        <taxon>Bacillota</taxon>
        <taxon>Bacilli</taxon>
        <taxon>Lactobacillales</taxon>
        <taxon>Lactobacillaceae</taxon>
        <taxon>Lactobacillus</taxon>
    </lineage>
</organism>
<dbReference type="Proteomes" id="UP000257317">
    <property type="component" value="Unassembled WGS sequence"/>
</dbReference>
<dbReference type="PROSITE" id="PS51704">
    <property type="entry name" value="GP_PDE"/>
    <property type="match status" value="1"/>
</dbReference>
<dbReference type="InterPro" id="IPR018476">
    <property type="entry name" value="GlyceroP-diester-Pdiesterase_M"/>
</dbReference>
<dbReference type="GO" id="GO:0006629">
    <property type="term" value="P:lipid metabolic process"/>
    <property type="evidence" value="ECO:0007669"/>
    <property type="project" value="InterPro"/>
</dbReference>
<feature type="transmembrane region" description="Helical" evidence="1">
    <location>
        <begin position="304"/>
        <end position="321"/>
    </location>
</feature>
<name>A0A2Z6TG94_9LACO</name>
<dbReference type="SUPFAM" id="SSF51695">
    <property type="entry name" value="PLC-like phosphodiesterases"/>
    <property type="match status" value="1"/>
</dbReference>
<dbReference type="OrthoDB" id="384721at2"/>
<gene>
    <name evidence="3" type="ORF">LrDSM24759_12640</name>
</gene>
<dbReference type="InterPro" id="IPR030395">
    <property type="entry name" value="GP_PDE_dom"/>
</dbReference>
<proteinExistence type="predicted"/>
<feature type="transmembrane region" description="Helical" evidence="1">
    <location>
        <begin position="20"/>
        <end position="45"/>
    </location>
</feature>
<evidence type="ECO:0000313" key="4">
    <source>
        <dbReference type="Proteomes" id="UP000257317"/>
    </source>
</evidence>
<comment type="caution">
    <text evidence="3">The sequence shown here is derived from an EMBL/GenBank/DDBJ whole genome shotgun (WGS) entry which is preliminary data.</text>
</comment>
<dbReference type="InterPro" id="IPR017946">
    <property type="entry name" value="PLC-like_Pdiesterase_TIM-brl"/>
</dbReference>
<reference evidence="4" key="1">
    <citation type="submission" date="2018-03" db="EMBL/GenBank/DDBJ databases">
        <title>New taxa in the Lactobacillus gasseri group.</title>
        <authorList>
            <person name="Tanizawa Y."/>
            <person name="Tohno M."/>
            <person name="Endo A."/>
            <person name="Arita M."/>
        </authorList>
    </citation>
    <scope>NUCLEOTIDE SEQUENCE [LARGE SCALE GENOMIC DNA]</scope>
    <source>
        <strain evidence="4">DSM 24759</strain>
    </source>
</reference>
<dbReference type="AlphaFoldDB" id="A0A2Z6TG94"/>
<evidence type="ECO:0000313" key="3">
    <source>
        <dbReference type="EMBL" id="GBG05350.1"/>
    </source>
</evidence>
<dbReference type="Pfam" id="PF03009">
    <property type="entry name" value="GDPD"/>
    <property type="match status" value="1"/>
</dbReference>
<evidence type="ECO:0000256" key="1">
    <source>
        <dbReference type="SAM" id="Phobius"/>
    </source>
</evidence>
<feature type="transmembrane region" description="Helical" evidence="1">
    <location>
        <begin position="119"/>
        <end position="138"/>
    </location>
</feature>
<keyword evidence="1" id="KW-1133">Transmembrane helix</keyword>
<feature type="transmembrane region" description="Helical" evidence="1">
    <location>
        <begin position="221"/>
        <end position="246"/>
    </location>
</feature>
<evidence type="ECO:0000259" key="2">
    <source>
        <dbReference type="PROSITE" id="PS51704"/>
    </source>
</evidence>
<protein>
    <submittedName>
        <fullName evidence="3">Glycerophosphodiester phosphodiesterase</fullName>
    </submittedName>
</protein>
<sequence>MKNIFNDLKTYSKHFRKYFWRYLLLFIGLELFNLIVIIPVFRALATVTLQASAVPFISYQNILTIISTHSLVAIALIIELLVLMLIIYVQFSFLMIASSNITEKFSSMLQQTWGAIKRIRLGSLLILIAYFLLIIPFADLVFRTPLLAKIQIPEFILDYMMRKPAFLISLLIIYALIIILGVRLLLTLPLMVFKKQSSWKAMKESWALTTKKQWWPLVSRLVIVSLISFLGLSIYDGILVLFQFIFDTIAKNLGHFFIQLNLLLVQIGSVIVLTWASVLSILIILKPLSLQNKKKASVKTKCKFWLISAVVYVVAVGGALLDNNFYLDQTKLNHPLVISHRGVSAKNGVQNTIAALKKTSKLHPDYVEIDVHETKDNKFVVMHDENLKQLAGINKRPKDLTLKQLNKIMLKEDGHRARIASLDSYLKVANKLHQKLLIEIKTTPSDSKAMLQRFNHRYGQLIINRHYQLQSLDYSVIERLHRLNPRLFVLYIQPYNFTYPSNLAAGYSMEYSTLNNDFIWQSHLQRKPVYAWTVNTSGAMKQMMFIGVDGIITDNVKLLQQNIKSFKANNSPVNQLLNYIIVLPNPFSN</sequence>
<feature type="transmembrane region" description="Helical" evidence="1">
    <location>
        <begin position="258"/>
        <end position="284"/>
    </location>
</feature>
<keyword evidence="1" id="KW-0472">Membrane</keyword>
<dbReference type="Pfam" id="PF10110">
    <property type="entry name" value="GPDPase_memb"/>
    <property type="match status" value="1"/>
</dbReference>